<dbReference type="SUPFAM" id="SSF48452">
    <property type="entry name" value="TPR-like"/>
    <property type="match status" value="1"/>
</dbReference>
<evidence type="ECO:0000256" key="3">
    <source>
        <dbReference type="SAM" id="MobiDB-lite"/>
    </source>
</evidence>
<dbReference type="GO" id="GO:0016853">
    <property type="term" value="F:isomerase activity"/>
    <property type="evidence" value="ECO:0007669"/>
    <property type="project" value="UniProtKB-KW"/>
</dbReference>
<gene>
    <name evidence="5" type="ORF">FCC1311_004302</name>
</gene>
<feature type="region of interest" description="Disordered" evidence="3">
    <location>
        <begin position="239"/>
        <end position="272"/>
    </location>
</feature>
<dbReference type="InterPro" id="IPR019734">
    <property type="entry name" value="TPR_rpt"/>
</dbReference>
<evidence type="ECO:0000256" key="2">
    <source>
        <dbReference type="ARBA" id="ARBA00022803"/>
    </source>
</evidence>
<keyword evidence="4" id="KW-0472">Membrane</keyword>
<keyword evidence="5" id="KW-0413">Isomerase</keyword>
<dbReference type="EMBL" id="BEYU01000005">
    <property type="protein sequence ID" value="GBG24212.1"/>
    <property type="molecule type" value="Genomic_DNA"/>
</dbReference>
<keyword evidence="6" id="KW-1185">Reference proteome</keyword>
<dbReference type="AlphaFoldDB" id="A0A2R5FZM6"/>
<reference evidence="5 6" key="1">
    <citation type="submission" date="2017-12" db="EMBL/GenBank/DDBJ databases">
        <title>Sequencing, de novo assembly and annotation of complete genome of a new Thraustochytrid species, strain FCC1311.</title>
        <authorList>
            <person name="Sedici K."/>
            <person name="Godart F."/>
            <person name="Aiese Cigliano R."/>
            <person name="Sanseverino W."/>
            <person name="Barakat M."/>
            <person name="Ortet P."/>
            <person name="Marechal E."/>
            <person name="Cagnac O."/>
            <person name="Amato A."/>
        </authorList>
    </citation>
    <scope>NUCLEOTIDE SEQUENCE [LARGE SCALE GENOMIC DNA]</scope>
</reference>
<dbReference type="Proteomes" id="UP000241890">
    <property type="component" value="Unassembled WGS sequence"/>
</dbReference>
<keyword evidence="4" id="KW-1133">Transmembrane helix</keyword>
<sequence>MMGGGGGGGGGGSGGFQELLQQAAALKGEQVKAERRKFEAQPTFLQNTLFHCRHETVEEARNLKDVEARLEVAARFKDEGNALFAKGAALEASDMYERCIGCFWYIATSEPNFKEKGVKDEHLSYRQDFLGDERVKKLVATALVNAASCHQKFSNWDTCVQNCTHALDLDETNVKALYRRAQARTIPVSCGALDLDLAIKDLKRALALKADDRALRKMYSELVAQRTRQRESDKKTFTGIFERADLGTRDDESTAKPSARGTSGKENASGVGNAAEKEILMYKDVAASLRQQGRDNDAAQVEDAIAQAEESLMRKKILASNSFEQPTKEMIREAREEHGIDLTDPDVQAELQRQWERRAQGLDPAPADDADADADAAPQIREEMSDNRMTMYIVVVGVIATLIFSGIIPWIASSRMTHSFEQPREDLFAHEDEL</sequence>
<keyword evidence="2" id="KW-0802">TPR repeat</keyword>
<feature type="compositionally biased region" description="Basic and acidic residues" evidence="3">
    <location>
        <begin position="239"/>
        <end position="254"/>
    </location>
</feature>
<dbReference type="InParanoid" id="A0A2R5FZM6"/>
<protein>
    <submittedName>
        <fullName evidence="5">Peptidyl-prolyl cis-trans isomerase D</fullName>
    </submittedName>
</protein>
<dbReference type="InterPro" id="IPR011990">
    <property type="entry name" value="TPR-like_helical_dom_sf"/>
</dbReference>
<evidence type="ECO:0000313" key="6">
    <source>
        <dbReference type="Proteomes" id="UP000241890"/>
    </source>
</evidence>
<accession>A0A2R5FZM6</accession>
<dbReference type="PANTHER" id="PTHR11242:SF17">
    <property type="match status" value="1"/>
</dbReference>
<keyword evidence="1" id="KW-0677">Repeat</keyword>
<name>A0A2R5FZM6_9STRA</name>
<dbReference type="SMART" id="SM00028">
    <property type="entry name" value="TPR"/>
    <property type="match status" value="3"/>
</dbReference>
<dbReference type="OrthoDB" id="298012at2759"/>
<comment type="caution">
    <text evidence="5">The sequence shown here is derived from an EMBL/GenBank/DDBJ whole genome shotgun (WGS) entry which is preliminary data.</text>
</comment>
<evidence type="ECO:0000256" key="1">
    <source>
        <dbReference type="ARBA" id="ARBA00022737"/>
    </source>
</evidence>
<organism evidence="5 6">
    <name type="scientific">Hondaea fermentalgiana</name>
    <dbReference type="NCBI Taxonomy" id="2315210"/>
    <lineage>
        <taxon>Eukaryota</taxon>
        <taxon>Sar</taxon>
        <taxon>Stramenopiles</taxon>
        <taxon>Bigyra</taxon>
        <taxon>Labyrinthulomycetes</taxon>
        <taxon>Thraustochytrida</taxon>
        <taxon>Thraustochytriidae</taxon>
        <taxon>Hondaea</taxon>
    </lineage>
</organism>
<dbReference type="Gene3D" id="1.25.40.10">
    <property type="entry name" value="Tetratricopeptide repeat domain"/>
    <property type="match status" value="1"/>
</dbReference>
<feature type="transmembrane region" description="Helical" evidence="4">
    <location>
        <begin position="389"/>
        <end position="412"/>
    </location>
</feature>
<keyword evidence="4" id="KW-0812">Transmembrane</keyword>
<evidence type="ECO:0000256" key="4">
    <source>
        <dbReference type="SAM" id="Phobius"/>
    </source>
</evidence>
<dbReference type="InterPro" id="IPR039663">
    <property type="entry name" value="AIP/AIPL1/TTC9"/>
</dbReference>
<dbReference type="PANTHER" id="PTHR11242">
    <property type="entry name" value="ARYL HYDROCARBON RECEPTOR INTERACTING PROTEIN RELATED"/>
    <property type="match status" value="1"/>
</dbReference>
<evidence type="ECO:0000313" key="5">
    <source>
        <dbReference type="EMBL" id="GBG24212.1"/>
    </source>
</evidence>
<proteinExistence type="predicted"/>